<name>A0A1L9NDF9_ASPTC</name>
<dbReference type="PANTHER" id="PTHR33112:SF16">
    <property type="entry name" value="HETEROKARYON INCOMPATIBILITY DOMAIN-CONTAINING PROTEIN"/>
    <property type="match status" value="1"/>
</dbReference>
<dbReference type="InterPro" id="IPR010730">
    <property type="entry name" value="HET"/>
</dbReference>
<feature type="domain" description="Heterokaryon incompatibility" evidence="2">
    <location>
        <begin position="278"/>
        <end position="425"/>
    </location>
</feature>
<sequence>MGYHVYTHEPRFSSSHQEPTKEPCSLCQSNEGNLELVYYSPTDSDWDDTDNEETYCGMTANDLFHAECSECSNIQTDPLCQFCAHMRLGHLARCILVSKYDAKSPIYRRYRTNTNFLKSFEFNLGTLNDVQKRSTSCQTCGTFASHATSIANQNRFSSQTMIRLDVELDPGVIRGIKYELVIELSLEPLEASIVAPIYRTATFIGAAGALSGKNLISLQRPQPQVNWNNVPTWFQDCADGAGHEVPHHHGTNDLPVEEFRVIDTKKRCVILAPQDCKYATLSYVWGRGGDLFQAKLDNIDDLSKEGSLADDDCLPATIKNAIDACLSLEISFLWVDRLCILQDDEPCKKAIQLNAMGKIYNQSYLTLVAMAGSDAHYGLPGINAQRRSPQWTGQTQGVYLLKDIDDCDGMYLSSKWKTRGWTFQEAILSPRLLIFTDHGVFYHCQGKTTLEDGDCPNHYFLPSDIQIPWSEYQDLVAEFTSRDLTCKSDILFAFSGILHFLYGQNHHYGLPFSDFSRALLWKTEDGIYPMRYQNIQGMFPSWSWSSVDNEIRFCHKGNIWKKISASLAQIAIPSTQDGHTSWKVLLNTSTEPHKLDSQYSEEHIRARLAVLIAWKGGCFPGKLPKALDAKVTWEEYDDIIRRRWTSLAHMGDEAYCIQEGLLSVSDQEARFPLKVQHACQDGCILVYTQSLRLRMEGPEDSMGYVKLLDQGGNMVGWLEPTSINWGRLRHIPDWNNGADFDVLALSLQYEARNLALYPTTHPAKGYDRDVANWCDSEQKTIFIDDYIHHYYIELVTVNLMVVESENGIRKRIALAEAALKIWIEAKPQFHTFILG</sequence>
<dbReference type="VEuPathDB" id="FungiDB:ASPTUDRAFT_199735"/>
<evidence type="ECO:0000256" key="1">
    <source>
        <dbReference type="SAM" id="MobiDB-lite"/>
    </source>
</evidence>
<protein>
    <recommendedName>
        <fullName evidence="2">Heterokaryon incompatibility domain-containing protein</fullName>
    </recommendedName>
</protein>
<accession>A0A1L9NDF9</accession>
<dbReference type="OrthoDB" id="2958217at2759"/>
<dbReference type="AlphaFoldDB" id="A0A1L9NDF9"/>
<dbReference type="EMBL" id="KV878187">
    <property type="protein sequence ID" value="OJI87317.1"/>
    <property type="molecule type" value="Genomic_DNA"/>
</dbReference>
<evidence type="ECO:0000313" key="3">
    <source>
        <dbReference type="EMBL" id="OJI87317.1"/>
    </source>
</evidence>
<feature type="compositionally biased region" description="Basic and acidic residues" evidence="1">
    <location>
        <begin position="1"/>
        <end position="11"/>
    </location>
</feature>
<dbReference type="Proteomes" id="UP000184304">
    <property type="component" value="Unassembled WGS sequence"/>
</dbReference>
<dbReference type="PANTHER" id="PTHR33112">
    <property type="entry name" value="DOMAIN PROTEIN, PUTATIVE-RELATED"/>
    <property type="match status" value="1"/>
</dbReference>
<organism evidence="3 4">
    <name type="scientific">Aspergillus tubingensis (strain CBS 134.48)</name>
    <dbReference type="NCBI Taxonomy" id="767770"/>
    <lineage>
        <taxon>Eukaryota</taxon>
        <taxon>Fungi</taxon>
        <taxon>Dikarya</taxon>
        <taxon>Ascomycota</taxon>
        <taxon>Pezizomycotina</taxon>
        <taxon>Eurotiomycetes</taxon>
        <taxon>Eurotiomycetidae</taxon>
        <taxon>Eurotiales</taxon>
        <taxon>Aspergillaceae</taxon>
        <taxon>Aspergillus</taxon>
        <taxon>Aspergillus subgen. Circumdati</taxon>
    </lineage>
</organism>
<keyword evidence="4" id="KW-1185">Reference proteome</keyword>
<dbReference type="Pfam" id="PF06985">
    <property type="entry name" value="HET"/>
    <property type="match status" value="1"/>
</dbReference>
<dbReference type="STRING" id="767770.A0A1L9NDF9"/>
<proteinExistence type="predicted"/>
<gene>
    <name evidence="3" type="ORF">ASPTUDRAFT_199735</name>
</gene>
<feature type="region of interest" description="Disordered" evidence="1">
    <location>
        <begin position="1"/>
        <end position="22"/>
    </location>
</feature>
<evidence type="ECO:0000259" key="2">
    <source>
        <dbReference type="Pfam" id="PF06985"/>
    </source>
</evidence>
<reference evidence="4" key="1">
    <citation type="journal article" date="2017" name="Genome Biol.">
        <title>Comparative genomics reveals high biological diversity and specific adaptations in the industrially and medically important fungal genus Aspergillus.</title>
        <authorList>
            <person name="de Vries R.P."/>
            <person name="Riley R."/>
            <person name="Wiebenga A."/>
            <person name="Aguilar-Osorio G."/>
            <person name="Amillis S."/>
            <person name="Uchima C.A."/>
            <person name="Anderluh G."/>
            <person name="Asadollahi M."/>
            <person name="Askin M."/>
            <person name="Barry K."/>
            <person name="Battaglia E."/>
            <person name="Bayram O."/>
            <person name="Benocci T."/>
            <person name="Braus-Stromeyer S.A."/>
            <person name="Caldana C."/>
            <person name="Canovas D."/>
            <person name="Cerqueira G.C."/>
            <person name="Chen F."/>
            <person name="Chen W."/>
            <person name="Choi C."/>
            <person name="Clum A."/>
            <person name="Dos Santos R.A."/>
            <person name="Damasio A.R."/>
            <person name="Diallinas G."/>
            <person name="Emri T."/>
            <person name="Fekete E."/>
            <person name="Flipphi M."/>
            <person name="Freyberg S."/>
            <person name="Gallo A."/>
            <person name="Gournas C."/>
            <person name="Habgood R."/>
            <person name="Hainaut M."/>
            <person name="Harispe M.L."/>
            <person name="Henrissat B."/>
            <person name="Hilden K.S."/>
            <person name="Hope R."/>
            <person name="Hossain A."/>
            <person name="Karabika E."/>
            <person name="Karaffa L."/>
            <person name="Karanyi Z."/>
            <person name="Krasevec N."/>
            <person name="Kuo A."/>
            <person name="Kusch H."/>
            <person name="LaButti K."/>
            <person name="Lagendijk E.L."/>
            <person name="Lapidus A."/>
            <person name="Levasseur A."/>
            <person name="Lindquist E."/>
            <person name="Lipzen A."/>
            <person name="Logrieco A.F."/>
            <person name="MacCabe A."/>
            <person name="Maekelae M.R."/>
            <person name="Malavazi I."/>
            <person name="Melin P."/>
            <person name="Meyer V."/>
            <person name="Mielnichuk N."/>
            <person name="Miskei M."/>
            <person name="Molnar A.P."/>
            <person name="Mule G."/>
            <person name="Ngan C.Y."/>
            <person name="Orejas M."/>
            <person name="Orosz E."/>
            <person name="Ouedraogo J.P."/>
            <person name="Overkamp K.M."/>
            <person name="Park H.-S."/>
            <person name="Perrone G."/>
            <person name="Piumi F."/>
            <person name="Punt P.J."/>
            <person name="Ram A.F."/>
            <person name="Ramon A."/>
            <person name="Rauscher S."/>
            <person name="Record E."/>
            <person name="Riano-Pachon D.M."/>
            <person name="Robert V."/>
            <person name="Roehrig J."/>
            <person name="Ruller R."/>
            <person name="Salamov A."/>
            <person name="Salih N.S."/>
            <person name="Samson R.A."/>
            <person name="Sandor E."/>
            <person name="Sanguinetti M."/>
            <person name="Schuetze T."/>
            <person name="Sepcic K."/>
            <person name="Shelest E."/>
            <person name="Sherlock G."/>
            <person name="Sophianopoulou V."/>
            <person name="Squina F.M."/>
            <person name="Sun H."/>
            <person name="Susca A."/>
            <person name="Todd R.B."/>
            <person name="Tsang A."/>
            <person name="Unkles S.E."/>
            <person name="van de Wiele N."/>
            <person name="van Rossen-Uffink D."/>
            <person name="Oliveira J.V."/>
            <person name="Vesth T.C."/>
            <person name="Visser J."/>
            <person name="Yu J.-H."/>
            <person name="Zhou M."/>
            <person name="Andersen M.R."/>
            <person name="Archer D.B."/>
            <person name="Baker S.E."/>
            <person name="Benoit I."/>
            <person name="Brakhage A.A."/>
            <person name="Braus G.H."/>
            <person name="Fischer R."/>
            <person name="Frisvad J.C."/>
            <person name="Goldman G.H."/>
            <person name="Houbraken J."/>
            <person name="Oakley B."/>
            <person name="Pocsi I."/>
            <person name="Scazzocchio C."/>
            <person name="Seiboth B."/>
            <person name="vanKuyk P.A."/>
            <person name="Wortman J."/>
            <person name="Dyer P.S."/>
            <person name="Grigoriev I.V."/>
        </authorList>
    </citation>
    <scope>NUCLEOTIDE SEQUENCE [LARGE SCALE GENOMIC DNA]</scope>
    <source>
        <strain evidence="4">CBS 134.48</strain>
    </source>
</reference>
<evidence type="ECO:0000313" key="4">
    <source>
        <dbReference type="Proteomes" id="UP000184304"/>
    </source>
</evidence>